<organism evidence="1 2">
    <name type="scientific">Microbacterium hydrocarbonoxydans</name>
    <dbReference type="NCBI Taxonomy" id="273678"/>
    <lineage>
        <taxon>Bacteria</taxon>
        <taxon>Bacillati</taxon>
        <taxon>Actinomycetota</taxon>
        <taxon>Actinomycetes</taxon>
        <taxon>Micrococcales</taxon>
        <taxon>Microbacteriaceae</taxon>
        <taxon>Microbacterium</taxon>
    </lineage>
</organism>
<protein>
    <submittedName>
        <fullName evidence="1">Uncharacterized protein</fullName>
    </submittedName>
</protein>
<dbReference type="AlphaFoldDB" id="A0A0M2HR92"/>
<dbReference type="PATRIC" id="fig|273678.4.peg.3651"/>
<dbReference type="EMBL" id="JYJB01000010">
    <property type="protein sequence ID" value="KJL47012.1"/>
    <property type="molecule type" value="Genomic_DNA"/>
</dbReference>
<reference evidence="1 2" key="1">
    <citation type="submission" date="2015-02" db="EMBL/GenBank/DDBJ databases">
        <title>Draft genome sequences of ten Microbacterium spp. with emphasis on heavy metal contaminated environments.</title>
        <authorList>
            <person name="Corretto E."/>
        </authorList>
    </citation>
    <scope>NUCLEOTIDE SEQUENCE [LARGE SCALE GENOMIC DNA]</scope>
    <source>
        <strain evidence="1 2">SA35</strain>
    </source>
</reference>
<evidence type="ECO:0000313" key="2">
    <source>
        <dbReference type="Proteomes" id="UP000033900"/>
    </source>
</evidence>
<evidence type="ECO:0000313" key="1">
    <source>
        <dbReference type="EMBL" id="KJL47012.1"/>
    </source>
</evidence>
<dbReference type="RefSeq" id="WP_152641870.1">
    <property type="nucleotide sequence ID" value="NZ_JYJB01000010.1"/>
</dbReference>
<keyword evidence="2" id="KW-1185">Reference proteome</keyword>
<dbReference type="Proteomes" id="UP000033900">
    <property type="component" value="Unassembled WGS sequence"/>
</dbReference>
<name>A0A0M2HR92_9MICO</name>
<proteinExistence type="predicted"/>
<comment type="caution">
    <text evidence="1">The sequence shown here is derived from an EMBL/GenBank/DDBJ whole genome shotgun (WGS) entry which is preliminary data.</text>
</comment>
<gene>
    <name evidence="1" type="ORF">RS84_03658</name>
</gene>
<sequence length="91" mass="9876">MTLISPIQSLTHMDAIRTRWTEADAGLWVADTDGVFGGSIDHDVDGYIARDPFGRERGTFTGLAEAQAALETFLAHPAMSRYVRGARASAH</sequence>
<accession>A0A0M2HR92</accession>
<dbReference type="OrthoDB" id="4978955at2"/>